<protein>
    <submittedName>
        <fullName evidence="1">Uncharacterized protein</fullName>
    </submittedName>
</protein>
<accession>A0A7G2CSY8</accession>
<evidence type="ECO:0000313" key="1">
    <source>
        <dbReference type="EMBL" id="CAD2222890.1"/>
    </source>
</evidence>
<reference evidence="1 2" key="1">
    <citation type="submission" date="2020-08" db="EMBL/GenBank/DDBJ databases">
        <authorList>
            <person name="Newling K."/>
            <person name="Davey J."/>
            <person name="Forrester S."/>
        </authorList>
    </citation>
    <scope>NUCLEOTIDE SEQUENCE [LARGE SCALE GENOMIC DNA]</scope>
    <source>
        <strain evidence="2">Crithidia deanei Carvalho (ATCC PRA-265)</strain>
    </source>
</reference>
<proteinExistence type="predicted"/>
<name>A0A7G2CSY8_9TRYP</name>
<organism evidence="1 2">
    <name type="scientific">Angomonas deanei</name>
    <dbReference type="NCBI Taxonomy" id="59799"/>
    <lineage>
        <taxon>Eukaryota</taxon>
        <taxon>Discoba</taxon>
        <taxon>Euglenozoa</taxon>
        <taxon>Kinetoplastea</taxon>
        <taxon>Metakinetoplastina</taxon>
        <taxon>Trypanosomatida</taxon>
        <taxon>Trypanosomatidae</taxon>
        <taxon>Strigomonadinae</taxon>
        <taxon>Angomonas</taxon>
    </lineage>
</organism>
<dbReference type="EMBL" id="LR877173">
    <property type="protein sequence ID" value="CAD2222890.1"/>
    <property type="molecule type" value="Genomic_DNA"/>
</dbReference>
<dbReference type="AlphaFoldDB" id="A0A7G2CSY8"/>
<evidence type="ECO:0000313" key="2">
    <source>
        <dbReference type="Proteomes" id="UP000515908"/>
    </source>
</evidence>
<keyword evidence="2" id="KW-1185">Reference proteome</keyword>
<sequence length="435" mass="48734">MAIADSGDLHQRVGKSLRNLSQLNFTLAEKILHYLITKNNNAKNVQHALYIIFSLAEESSQFSMSVIADGILGEQSWINHISGEEKAAFLNSFLKLDSVRNNLNDGELQKIIVALSRDRSPNNYMNFKLLLELSSDEQKKEILESNGYNNVSLLTAVILQAPISQLRIEEKKAIASFYIGALTHAPDQKEKFICYDGLVFLLISGRSSQDSLFADGQIPFVKIPILWSTIISNDGDASSEETRLLGEILETGAIDDLCFIPEGSVRKTKSLLPSIARISDMYPEFRKKNSYWLAVSHIVASESARSLKENENYLVMLLGKCENNSVFFDVLFSVLEKTADKSDLLMESLVKSDEIIVASESQLTGGLEQRERVLSLYFLLVRGIHNLSENNGEFSVETKIITTISDACTELLADKKRVVRKAARRCLRELNKLNK</sequence>
<dbReference type="VEuPathDB" id="TriTrypDB:ADEAN_001044500"/>
<dbReference type="Proteomes" id="UP000515908">
    <property type="component" value="Chromosome 29"/>
</dbReference>
<gene>
    <name evidence="1" type="ORF">ADEAN_001044500</name>
</gene>